<dbReference type="InterPro" id="IPR050979">
    <property type="entry name" value="LD-transpeptidase"/>
</dbReference>
<dbReference type="PANTHER" id="PTHR30582:SF2">
    <property type="entry name" value="L,D-TRANSPEPTIDASE YCIB-RELATED"/>
    <property type="match status" value="1"/>
</dbReference>
<organism evidence="9 10">
    <name type="scientific">Clostridium uliginosum</name>
    <dbReference type="NCBI Taxonomy" id="119641"/>
    <lineage>
        <taxon>Bacteria</taxon>
        <taxon>Bacillati</taxon>
        <taxon>Bacillota</taxon>
        <taxon>Clostridia</taxon>
        <taxon>Eubacteriales</taxon>
        <taxon>Clostridiaceae</taxon>
        <taxon>Clostridium</taxon>
    </lineage>
</organism>
<evidence type="ECO:0000256" key="5">
    <source>
        <dbReference type="ARBA" id="ARBA00023316"/>
    </source>
</evidence>
<evidence type="ECO:0000256" key="6">
    <source>
        <dbReference type="PROSITE-ProRule" id="PRU01373"/>
    </source>
</evidence>
<evidence type="ECO:0000256" key="1">
    <source>
        <dbReference type="ARBA" id="ARBA00004752"/>
    </source>
</evidence>
<dbReference type="STRING" id="119641.SAMN05421842_107135"/>
<evidence type="ECO:0000256" key="2">
    <source>
        <dbReference type="ARBA" id="ARBA00022679"/>
    </source>
</evidence>
<evidence type="ECO:0000313" key="10">
    <source>
        <dbReference type="Proteomes" id="UP000199263"/>
    </source>
</evidence>
<keyword evidence="5 6" id="KW-0961">Cell wall biogenesis/degradation</keyword>
<dbReference type="GO" id="GO:0008360">
    <property type="term" value="P:regulation of cell shape"/>
    <property type="evidence" value="ECO:0007669"/>
    <property type="project" value="UniProtKB-UniRule"/>
</dbReference>
<accession>A0A1I1L8T6</accession>
<keyword evidence="2" id="KW-0808">Transferase</keyword>
<evidence type="ECO:0000259" key="8">
    <source>
        <dbReference type="PROSITE" id="PS52029"/>
    </source>
</evidence>
<dbReference type="GO" id="GO:0016740">
    <property type="term" value="F:transferase activity"/>
    <property type="evidence" value="ECO:0007669"/>
    <property type="project" value="UniProtKB-KW"/>
</dbReference>
<dbReference type="GO" id="GO:0018104">
    <property type="term" value="P:peptidoglycan-protein cross-linking"/>
    <property type="evidence" value="ECO:0007669"/>
    <property type="project" value="TreeGrafter"/>
</dbReference>
<dbReference type="PANTHER" id="PTHR30582">
    <property type="entry name" value="L,D-TRANSPEPTIDASE"/>
    <property type="match status" value="1"/>
</dbReference>
<name>A0A1I1L8T6_9CLOT</name>
<dbReference type="GO" id="GO:0071555">
    <property type="term" value="P:cell wall organization"/>
    <property type="evidence" value="ECO:0007669"/>
    <property type="project" value="UniProtKB-UniRule"/>
</dbReference>
<dbReference type="UniPathway" id="UPA00219"/>
<keyword evidence="10" id="KW-1185">Reference proteome</keyword>
<dbReference type="InterPro" id="IPR038063">
    <property type="entry name" value="Transpep_catalytic_dom"/>
</dbReference>
<evidence type="ECO:0000313" key="9">
    <source>
        <dbReference type="EMBL" id="SFC69419.1"/>
    </source>
</evidence>
<dbReference type="OrthoDB" id="177750at2"/>
<evidence type="ECO:0000256" key="4">
    <source>
        <dbReference type="ARBA" id="ARBA00022984"/>
    </source>
</evidence>
<keyword evidence="7" id="KW-0812">Transmembrane</keyword>
<dbReference type="RefSeq" id="WP_090090041.1">
    <property type="nucleotide sequence ID" value="NZ_FOMG01000007.1"/>
</dbReference>
<dbReference type="Gene3D" id="2.40.440.10">
    <property type="entry name" value="L,D-transpeptidase catalytic domain-like"/>
    <property type="match status" value="1"/>
</dbReference>
<dbReference type="GO" id="GO:0071972">
    <property type="term" value="F:peptidoglycan L,D-transpeptidase activity"/>
    <property type="evidence" value="ECO:0007669"/>
    <property type="project" value="TreeGrafter"/>
</dbReference>
<comment type="pathway">
    <text evidence="1 6">Cell wall biogenesis; peptidoglycan biosynthesis.</text>
</comment>
<protein>
    <submittedName>
        <fullName evidence="9">L,D-transpeptidase catalytic domain</fullName>
    </submittedName>
</protein>
<dbReference type="GO" id="GO:0005576">
    <property type="term" value="C:extracellular region"/>
    <property type="evidence" value="ECO:0007669"/>
    <property type="project" value="TreeGrafter"/>
</dbReference>
<dbReference type="AlphaFoldDB" id="A0A1I1L8T6"/>
<dbReference type="CDD" id="cd16913">
    <property type="entry name" value="YkuD_like"/>
    <property type="match status" value="1"/>
</dbReference>
<feature type="active site" description="Proton donor/acceptor" evidence="6">
    <location>
        <position position="341"/>
    </location>
</feature>
<dbReference type="EMBL" id="FOMG01000007">
    <property type="protein sequence ID" value="SFC69419.1"/>
    <property type="molecule type" value="Genomic_DNA"/>
</dbReference>
<dbReference type="Proteomes" id="UP000199263">
    <property type="component" value="Unassembled WGS sequence"/>
</dbReference>
<feature type="domain" description="L,D-TPase catalytic" evidence="8">
    <location>
        <begin position="267"/>
        <end position="389"/>
    </location>
</feature>
<dbReference type="PROSITE" id="PS52029">
    <property type="entry name" value="LD_TPASE"/>
    <property type="match status" value="1"/>
</dbReference>
<evidence type="ECO:0000256" key="3">
    <source>
        <dbReference type="ARBA" id="ARBA00022960"/>
    </source>
</evidence>
<dbReference type="InterPro" id="IPR005490">
    <property type="entry name" value="LD_TPept_cat_dom"/>
</dbReference>
<dbReference type="SUPFAM" id="SSF141523">
    <property type="entry name" value="L,D-transpeptidase catalytic domain-like"/>
    <property type="match status" value="1"/>
</dbReference>
<feature type="transmembrane region" description="Helical" evidence="7">
    <location>
        <begin position="16"/>
        <end position="36"/>
    </location>
</feature>
<sequence length="389" mass="45186">MQTNKHFQFNKKSHKIIIYISLILVVLTSSVLFEAYKYNKFFTEFKTNFENNNFSQANKLLLTKENFNPFKDIMFKKDLSNYFIDNINNLKQNIDDKTLTQEEILSKIKEIDRYSLTPNEMSTLINNIPFLEDSINNYTNGIDCLNKNQYLEAMSYFNNVSPLDPNYIDSLICIRESKNKIKEDLFVNCDNLANSDYYKQALNSLYDSADIIGEDKDINKKISEIKVKQQEYLDKNSDTSQAMSETSLNNLSNYNINTLNLKSNTSYLINISIKNQKTYIYKGNSNNWSLDKTFSCSTGINGEDTPCGSFTIKEKGAWFFSEKYNQGGKYWTQIDGDILFHSMPFDKDKTTILDTTLNKRSSHGCIRLSLNDAKWIYDNIPRDTKIIIK</sequence>
<keyword evidence="7" id="KW-0472">Membrane</keyword>
<keyword evidence="7" id="KW-1133">Transmembrane helix</keyword>
<evidence type="ECO:0000256" key="7">
    <source>
        <dbReference type="SAM" id="Phobius"/>
    </source>
</evidence>
<reference evidence="9 10" key="1">
    <citation type="submission" date="2016-10" db="EMBL/GenBank/DDBJ databases">
        <authorList>
            <person name="de Groot N.N."/>
        </authorList>
    </citation>
    <scope>NUCLEOTIDE SEQUENCE [LARGE SCALE GENOMIC DNA]</scope>
    <source>
        <strain evidence="9 10">DSM 12992</strain>
    </source>
</reference>
<keyword evidence="4 6" id="KW-0573">Peptidoglycan synthesis</keyword>
<proteinExistence type="predicted"/>
<gene>
    <name evidence="9" type="ORF">SAMN05421842_107135</name>
</gene>
<keyword evidence="3 6" id="KW-0133">Cell shape</keyword>
<dbReference type="Pfam" id="PF03734">
    <property type="entry name" value="YkuD"/>
    <property type="match status" value="1"/>
</dbReference>
<feature type="active site" description="Nucleophile" evidence="6">
    <location>
        <position position="365"/>
    </location>
</feature>